<evidence type="ECO:0000256" key="2">
    <source>
        <dbReference type="ARBA" id="ARBA00022475"/>
    </source>
</evidence>
<sequence length="693" mass="76552">MHKFYTGVVKYRRAIMVFFVVSAIICLFLSDFVEVNYDMNDYLPQDSASTIALDVMETEFDGGIPNARVMVNDVSIPQALEYKEELKQIDGVQDVTWLNDTLDISIPIETQDADTVETYYKDGTALFTVTIEEEKRVEAVDAIRELIGDENSMTGSAVSTATATTNTVSEIRKIALIAVLFVLFVLLLTTNSWIEPVLIMVGLGIAILINNGTNLIFGEISFVTNAAGSILQLAVSLDYSVFLIHRFEECHKEYLNAEEAMVQALCKSTSSILSSGLTTVIGFLALCLMQFLLGPDLGLVLAKGVALSLITVFIFMPAFILTTYKGLDRTRHRPFLPDFHRFGRGVCRLMISFVCVFAVLVVPAYLASNSNSYYYGSSHMFGEETKMGSDIKKVEAVFGESDTYVLLVPKGNTSVEKELSNELHTVPQVTSIISYVDMAGAEIPRDFLDEDTLSLLESEHYSRMVITVDADYEGEETFALVETIRGIAKEYYPDTYYLAGEGVSTYDLMDTVTADMVKVNAVAIIAVLLVLMLLLKSVPLSIILVLSIETAIWLNLSVPYMLGTKVFYIAYLIISSVQLGATVDYAILFSDRYREFRESYPKKKAVTETVASVIVSVMTSGSVLTVVGFLLGYLSSNQLLAQLGKFLGVGAICSLLIVLFVLPGFLYLFDRLFIKKTVGDKKKSEGGVKNEQK</sequence>
<comment type="subcellular location">
    <subcellularLocation>
        <location evidence="1">Cell membrane</location>
        <topology evidence="1">Multi-pass membrane protein</topology>
    </subcellularLocation>
</comment>
<feature type="domain" description="Membrane transport protein MMPL" evidence="7">
    <location>
        <begin position="449"/>
        <end position="672"/>
    </location>
</feature>
<feature type="transmembrane region" description="Helical" evidence="6">
    <location>
        <begin position="542"/>
        <end position="562"/>
    </location>
</feature>
<feature type="transmembrane region" description="Helical" evidence="6">
    <location>
        <begin position="516"/>
        <end position="535"/>
    </location>
</feature>
<feature type="transmembrane region" description="Helical" evidence="6">
    <location>
        <begin position="14"/>
        <end position="33"/>
    </location>
</feature>
<feature type="transmembrane region" description="Helical" evidence="6">
    <location>
        <begin position="345"/>
        <end position="366"/>
    </location>
</feature>
<feature type="transmembrane region" description="Helical" evidence="6">
    <location>
        <begin position="305"/>
        <end position="324"/>
    </location>
</feature>
<evidence type="ECO:0000256" key="5">
    <source>
        <dbReference type="ARBA" id="ARBA00023136"/>
    </source>
</evidence>
<keyword evidence="5 6" id="KW-0472">Membrane</keyword>
<feature type="transmembrane region" description="Helical" evidence="6">
    <location>
        <begin position="271"/>
        <end position="293"/>
    </location>
</feature>
<feature type="transmembrane region" description="Helical" evidence="6">
    <location>
        <begin position="174"/>
        <end position="191"/>
    </location>
</feature>
<feature type="transmembrane region" description="Helical" evidence="6">
    <location>
        <begin position="610"/>
        <end position="634"/>
    </location>
</feature>
<feature type="domain" description="Membrane transport protein MMPL" evidence="7">
    <location>
        <begin position="42"/>
        <end position="322"/>
    </location>
</feature>
<protein>
    <submittedName>
        <fullName evidence="8">MMPL family transporter</fullName>
    </submittedName>
</protein>
<keyword evidence="4 6" id="KW-1133">Transmembrane helix</keyword>
<keyword evidence="2" id="KW-1003">Cell membrane</keyword>
<feature type="transmembrane region" description="Helical" evidence="6">
    <location>
        <begin position="197"/>
        <end position="217"/>
    </location>
</feature>
<feature type="transmembrane region" description="Helical" evidence="6">
    <location>
        <begin position="568"/>
        <end position="589"/>
    </location>
</feature>
<evidence type="ECO:0000259" key="7">
    <source>
        <dbReference type="Pfam" id="PF03176"/>
    </source>
</evidence>
<evidence type="ECO:0000256" key="4">
    <source>
        <dbReference type="ARBA" id="ARBA00022989"/>
    </source>
</evidence>
<accession>A0ABT2RNH3</accession>
<dbReference type="InterPro" id="IPR050545">
    <property type="entry name" value="Mycobact_MmpL"/>
</dbReference>
<gene>
    <name evidence="8" type="ORF">OCV99_09035</name>
</gene>
<dbReference type="PANTHER" id="PTHR33406:SF13">
    <property type="entry name" value="MEMBRANE PROTEIN YDFJ"/>
    <property type="match status" value="1"/>
</dbReference>
<comment type="caution">
    <text evidence="8">The sequence shown here is derived from an EMBL/GenBank/DDBJ whole genome shotgun (WGS) entry which is preliminary data.</text>
</comment>
<dbReference type="RefSeq" id="WP_158369918.1">
    <property type="nucleotide sequence ID" value="NZ_JAOQJU010000009.1"/>
</dbReference>
<dbReference type="EMBL" id="JAOQJU010000009">
    <property type="protein sequence ID" value="MCU6686689.1"/>
    <property type="molecule type" value="Genomic_DNA"/>
</dbReference>
<dbReference type="SUPFAM" id="SSF82866">
    <property type="entry name" value="Multidrug efflux transporter AcrB transmembrane domain"/>
    <property type="match status" value="2"/>
</dbReference>
<proteinExistence type="predicted"/>
<dbReference type="InterPro" id="IPR004869">
    <property type="entry name" value="MMPL_dom"/>
</dbReference>
<dbReference type="PANTHER" id="PTHR33406">
    <property type="entry name" value="MEMBRANE PROTEIN MJ1562-RELATED"/>
    <property type="match status" value="1"/>
</dbReference>
<evidence type="ECO:0000256" key="1">
    <source>
        <dbReference type="ARBA" id="ARBA00004651"/>
    </source>
</evidence>
<evidence type="ECO:0000256" key="6">
    <source>
        <dbReference type="SAM" id="Phobius"/>
    </source>
</evidence>
<keyword evidence="9" id="KW-1185">Reference proteome</keyword>
<dbReference type="Pfam" id="PF03176">
    <property type="entry name" value="MMPL"/>
    <property type="match status" value="2"/>
</dbReference>
<name>A0ABT2RNH3_9FIRM</name>
<evidence type="ECO:0000313" key="8">
    <source>
        <dbReference type="EMBL" id="MCU6686689.1"/>
    </source>
</evidence>
<feature type="transmembrane region" description="Helical" evidence="6">
    <location>
        <begin position="646"/>
        <end position="669"/>
    </location>
</feature>
<evidence type="ECO:0000313" key="9">
    <source>
        <dbReference type="Proteomes" id="UP001652431"/>
    </source>
</evidence>
<dbReference type="Proteomes" id="UP001652431">
    <property type="component" value="Unassembled WGS sequence"/>
</dbReference>
<reference evidence="8 9" key="1">
    <citation type="journal article" date="2021" name="ISME Commun">
        <title>Automated analysis of genomic sequences facilitates high-throughput and comprehensive description of bacteria.</title>
        <authorList>
            <person name="Hitch T.C.A."/>
        </authorList>
    </citation>
    <scope>NUCLEOTIDE SEQUENCE [LARGE SCALE GENOMIC DNA]</scope>
    <source>
        <strain evidence="8 9">Sanger_03</strain>
    </source>
</reference>
<dbReference type="Gene3D" id="1.20.1640.10">
    <property type="entry name" value="Multidrug efflux transporter AcrB transmembrane domain"/>
    <property type="match status" value="2"/>
</dbReference>
<keyword evidence="3 6" id="KW-0812">Transmembrane</keyword>
<organism evidence="8 9">
    <name type="scientific">Dorea acetigenes</name>
    <dbReference type="NCBI Taxonomy" id="2981787"/>
    <lineage>
        <taxon>Bacteria</taxon>
        <taxon>Bacillati</taxon>
        <taxon>Bacillota</taxon>
        <taxon>Clostridia</taxon>
        <taxon>Lachnospirales</taxon>
        <taxon>Lachnospiraceae</taxon>
        <taxon>Dorea</taxon>
    </lineage>
</organism>
<evidence type="ECO:0000256" key="3">
    <source>
        <dbReference type="ARBA" id="ARBA00022692"/>
    </source>
</evidence>